<dbReference type="RefSeq" id="WP_098774781.1">
    <property type="nucleotide sequence ID" value="NZ_NUJQ01000041.1"/>
</dbReference>
<evidence type="ECO:0000313" key="2">
    <source>
        <dbReference type="Proteomes" id="UP000221438"/>
    </source>
</evidence>
<proteinExistence type="predicted"/>
<sequence>MKNVLYMKDFKEPVREWTTDEMIFIIYKTGGVVQLGKEANFVDHYWTGSIEIGELNVSREELIEALVKANQIWLEVIEKYYANGMTLADVLQSEADNYGITVEELLRPIYDKTSLN</sequence>
<dbReference type="Proteomes" id="UP000221438">
    <property type="component" value="Unassembled WGS sequence"/>
</dbReference>
<accession>A0A2A7L120</accession>
<name>A0A2A7L120_BACCE</name>
<protein>
    <submittedName>
        <fullName evidence="1">Uncharacterized protein</fullName>
    </submittedName>
</protein>
<gene>
    <name evidence="1" type="ORF">COA08_23620</name>
</gene>
<dbReference type="AlphaFoldDB" id="A0A2A7L120"/>
<comment type="caution">
    <text evidence="1">The sequence shown here is derived from an EMBL/GenBank/DDBJ whole genome shotgun (WGS) entry which is preliminary data.</text>
</comment>
<reference evidence="1 2" key="1">
    <citation type="submission" date="2017-09" db="EMBL/GenBank/DDBJ databases">
        <title>Large-scale bioinformatics analysis of Bacillus genomes uncovers conserved roles of natural products in bacterial physiology.</title>
        <authorList>
            <consortium name="Agbiome Team Llc"/>
            <person name="Bleich R.M."/>
            <person name="Grubbs K.J."/>
            <person name="Santa Maria K.C."/>
            <person name="Allen S.E."/>
            <person name="Farag S."/>
            <person name="Shank E.A."/>
            <person name="Bowers A."/>
        </authorList>
    </citation>
    <scope>NUCLEOTIDE SEQUENCE [LARGE SCALE GENOMIC DNA]</scope>
    <source>
        <strain evidence="1 2">AFS046104</strain>
    </source>
</reference>
<evidence type="ECO:0000313" key="1">
    <source>
        <dbReference type="EMBL" id="PGQ05942.1"/>
    </source>
</evidence>
<organism evidence="1 2">
    <name type="scientific">Bacillus cereus</name>
    <dbReference type="NCBI Taxonomy" id="1396"/>
    <lineage>
        <taxon>Bacteria</taxon>
        <taxon>Bacillati</taxon>
        <taxon>Bacillota</taxon>
        <taxon>Bacilli</taxon>
        <taxon>Bacillales</taxon>
        <taxon>Bacillaceae</taxon>
        <taxon>Bacillus</taxon>
        <taxon>Bacillus cereus group</taxon>
    </lineage>
</organism>
<dbReference type="EMBL" id="NUJQ01000041">
    <property type="protein sequence ID" value="PGQ05942.1"/>
    <property type="molecule type" value="Genomic_DNA"/>
</dbReference>